<dbReference type="OrthoDB" id="9795125at2"/>
<dbReference type="NCBIfam" id="TIGR02892">
    <property type="entry name" value="spore_yabP"/>
    <property type="match status" value="1"/>
</dbReference>
<gene>
    <name evidence="2" type="ORF">EV209_1126</name>
</gene>
<dbReference type="RefSeq" id="WP_130433830.1">
    <property type="nucleotide sequence ID" value="NZ_SGXF01000001.1"/>
</dbReference>
<dbReference type="AlphaFoldDB" id="A0A4Q7PQ21"/>
<keyword evidence="3" id="KW-1185">Reference proteome</keyword>
<evidence type="ECO:0000313" key="2">
    <source>
        <dbReference type="EMBL" id="RZT02993.1"/>
    </source>
</evidence>
<dbReference type="Gene3D" id="2.60.40.2000">
    <property type="match status" value="1"/>
</dbReference>
<evidence type="ECO:0000313" key="3">
    <source>
        <dbReference type="Proteomes" id="UP000292927"/>
    </source>
</evidence>
<accession>A0A4Q7PQ21</accession>
<dbReference type="InterPro" id="IPR012504">
    <property type="entry name" value="Spore_YabP"/>
</dbReference>
<dbReference type="Pfam" id="PF07873">
    <property type="entry name" value="YabP"/>
    <property type="match status" value="1"/>
</dbReference>
<comment type="caution">
    <text evidence="2">The sequence shown here is derived from an EMBL/GenBank/DDBJ whole genome shotgun (WGS) entry which is preliminary data.</text>
</comment>
<dbReference type="PIRSF" id="PIRSF011576">
    <property type="entry name" value="YabP"/>
    <property type="match status" value="1"/>
</dbReference>
<reference evidence="2 3" key="1">
    <citation type="submission" date="2019-02" db="EMBL/GenBank/DDBJ databases">
        <title>Genomic Encyclopedia of Type Strains, Phase IV (KMG-IV): sequencing the most valuable type-strain genomes for metagenomic binning, comparative biology and taxonomic classification.</title>
        <authorList>
            <person name="Goeker M."/>
        </authorList>
    </citation>
    <scope>NUCLEOTIDE SEQUENCE [LARGE SCALE GENOMIC DNA]</scope>
    <source>
        <strain evidence="2 3">DSM 29486</strain>
    </source>
</reference>
<organism evidence="2 3">
    <name type="scientific">Cuneatibacter caecimuris</name>
    <dbReference type="NCBI Taxonomy" id="1796618"/>
    <lineage>
        <taxon>Bacteria</taxon>
        <taxon>Bacillati</taxon>
        <taxon>Bacillota</taxon>
        <taxon>Clostridia</taxon>
        <taxon>Lachnospirales</taxon>
        <taxon>Lachnospiraceae</taxon>
        <taxon>Cuneatibacter</taxon>
    </lineage>
</organism>
<feature type="region of interest" description="Disordered" evidence="1">
    <location>
        <begin position="1"/>
        <end position="21"/>
    </location>
</feature>
<protein>
    <submittedName>
        <fullName evidence="2">Sporulation protein YabP</fullName>
    </submittedName>
</protein>
<dbReference type="InterPro" id="IPR038705">
    <property type="entry name" value="YabP_sf"/>
</dbReference>
<evidence type="ECO:0000256" key="1">
    <source>
        <dbReference type="SAM" id="MobiDB-lite"/>
    </source>
</evidence>
<proteinExistence type="predicted"/>
<sequence length="96" mass="10809">MEEKRPVSARPHQLTARGRRSASVTGVKDVLSFDEQEVMLETELGLLQVKGQEMKVKRVALESGEVDMEGQIDSLVYSDAGHYRKSGESFLKRMLK</sequence>
<dbReference type="Proteomes" id="UP000292927">
    <property type="component" value="Unassembled WGS sequence"/>
</dbReference>
<dbReference type="InterPro" id="IPR022476">
    <property type="entry name" value="Spore_YabP/YqfC"/>
</dbReference>
<dbReference type="EMBL" id="SGXF01000001">
    <property type="protein sequence ID" value="RZT02993.1"/>
    <property type="molecule type" value="Genomic_DNA"/>
</dbReference>
<name>A0A4Q7PQ21_9FIRM</name>
<dbReference type="GO" id="GO:0030435">
    <property type="term" value="P:sporulation resulting in formation of a cellular spore"/>
    <property type="evidence" value="ECO:0007669"/>
    <property type="project" value="InterPro"/>
</dbReference>